<reference evidence="6" key="1">
    <citation type="journal article" date="2020" name="New Phytol.">
        <title>Comparative genomics reveals dynamic genome evolution in host specialist ectomycorrhizal fungi.</title>
        <authorList>
            <person name="Lofgren L.A."/>
            <person name="Nguyen N.H."/>
            <person name="Vilgalys R."/>
            <person name="Ruytinx J."/>
            <person name="Liao H.L."/>
            <person name="Branco S."/>
            <person name="Kuo A."/>
            <person name="LaButti K."/>
            <person name="Lipzen A."/>
            <person name="Andreopoulos W."/>
            <person name="Pangilinan J."/>
            <person name="Riley R."/>
            <person name="Hundley H."/>
            <person name="Na H."/>
            <person name="Barry K."/>
            <person name="Grigoriev I.V."/>
            <person name="Stajich J.E."/>
            <person name="Kennedy P.G."/>
        </authorList>
    </citation>
    <scope>NUCLEOTIDE SEQUENCE</scope>
    <source>
        <strain evidence="6">MN1</strain>
    </source>
</reference>
<evidence type="ECO:0000256" key="4">
    <source>
        <dbReference type="ARBA" id="ARBA00022840"/>
    </source>
</evidence>
<comment type="caution">
    <text evidence="6">The sequence shown here is derived from an EMBL/GenBank/DDBJ whole genome shotgun (WGS) entry which is preliminary data.</text>
</comment>
<dbReference type="EMBL" id="JABBWG010000069">
    <property type="protein sequence ID" value="KAG1803248.1"/>
    <property type="molecule type" value="Genomic_DNA"/>
</dbReference>
<name>A0A9P7DUB3_9AGAM</name>
<dbReference type="PANTHER" id="PTHR44329">
    <property type="entry name" value="SERINE/THREONINE-PROTEIN KINASE TNNI3K-RELATED"/>
    <property type="match status" value="1"/>
</dbReference>
<keyword evidence="4" id="KW-0067">ATP-binding</keyword>
<evidence type="ECO:0000256" key="1">
    <source>
        <dbReference type="ARBA" id="ARBA00022679"/>
    </source>
</evidence>
<dbReference type="PROSITE" id="PS00109">
    <property type="entry name" value="PROTEIN_KINASE_TYR"/>
    <property type="match status" value="1"/>
</dbReference>
<proteinExistence type="predicted"/>
<dbReference type="InterPro" id="IPR008266">
    <property type="entry name" value="Tyr_kinase_AS"/>
</dbReference>
<dbReference type="Pfam" id="PF07714">
    <property type="entry name" value="PK_Tyr_Ser-Thr"/>
    <property type="match status" value="1"/>
</dbReference>
<dbReference type="GeneID" id="64636315"/>
<dbReference type="OrthoDB" id="346907at2759"/>
<keyword evidence="3 6" id="KW-0418">Kinase</keyword>
<dbReference type="PROSITE" id="PS50011">
    <property type="entry name" value="PROTEIN_KINASE_DOM"/>
    <property type="match status" value="1"/>
</dbReference>
<dbReference type="Gene3D" id="1.10.510.10">
    <property type="entry name" value="Transferase(Phosphotransferase) domain 1"/>
    <property type="match status" value="1"/>
</dbReference>
<dbReference type="SUPFAM" id="SSF56112">
    <property type="entry name" value="Protein kinase-like (PK-like)"/>
    <property type="match status" value="1"/>
</dbReference>
<dbReference type="Proteomes" id="UP000807769">
    <property type="component" value="Unassembled WGS sequence"/>
</dbReference>
<dbReference type="GO" id="GO:0004674">
    <property type="term" value="F:protein serine/threonine kinase activity"/>
    <property type="evidence" value="ECO:0007669"/>
    <property type="project" value="TreeGrafter"/>
</dbReference>
<feature type="domain" description="Protein kinase" evidence="5">
    <location>
        <begin position="1"/>
        <end position="279"/>
    </location>
</feature>
<dbReference type="InterPro" id="IPR000719">
    <property type="entry name" value="Prot_kinase_dom"/>
</dbReference>
<sequence length="280" mass="31337">MGDLPSEPVQFKIEPFHIPGTNIRRARGHLEMFDDYTVWNTTPFSDVSTLQRIRRETYVWIQLEHDHILPLEGVTVAEEFGPLPALVSPWMEEGSLDDYLKRGFPGLSEYGKRGLIWQVAAGISYLHSKGIVHGDLTATNVLVDSSGCLRLADFGLSMILAEAGNATFNSCHPGNVRWMPPEALRAGAEDEDEDEAKDEKPTKAWDVYSYGCVAMQIFSGNQPYAWIKNALKVMGAMQGGRVPFKDIQSHEVYQQLSPCLNKIPANRPTMVDIMRDLGLR</sequence>
<dbReference type="GO" id="GO:0005524">
    <property type="term" value="F:ATP binding"/>
    <property type="evidence" value="ECO:0007669"/>
    <property type="project" value="UniProtKB-KW"/>
</dbReference>
<dbReference type="InterPro" id="IPR001245">
    <property type="entry name" value="Ser-Thr/Tyr_kinase_cat_dom"/>
</dbReference>
<keyword evidence="2" id="KW-0547">Nucleotide-binding</keyword>
<protein>
    <submittedName>
        <fullName evidence="6">Kinase-like domain-containing protein</fullName>
    </submittedName>
</protein>
<dbReference type="AlphaFoldDB" id="A0A9P7DUB3"/>
<evidence type="ECO:0000259" key="5">
    <source>
        <dbReference type="PROSITE" id="PS50011"/>
    </source>
</evidence>
<dbReference type="PIRSF" id="PIRSF000654">
    <property type="entry name" value="Integrin-linked_kinase"/>
    <property type="match status" value="1"/>
</dbReference>
<gene>
    <name evidence="6" type="ORF">BJ212DRAFT_1581214</name>
</gene>
<keyword evidence="7" id="KW-1185">Reference proteome</keyword>
<dbReference type="InterPro" id="IPR051681">
    <property type="entry name" value="Ser/Thr_Kinases-Pseudokinases"/>
</dbReference>
<evidence type="ECO:0000313" key="7">
    <source>
        <dbReference type="Proteomes" id="UP000807769"/>
    </source>
</evidence>
<accession>A0A9P7DUB3</accession>
<evidence type="ECO:0000256" key="2">
    <source>
        <dbReference type="ARBA" id="ARBA00022741"/>
    </source>
</evidence>
<dbReference type="PANTHER" id="PTHR44329:SF288">
    <property type="entry name" value="MITOGEN-ACTIVATED PROTEIN KINASE KINASE KINASE 20"/>
    <property type="match status" value="1"/>
</dbReference>
<dbReference type="RefSeq" id="XP_041186509.1">
    <property type="nucleotide sequence ID" value="XM_041342299.1"/>
</dbReference>
<evidence type="ECO:0000256" key="3">
    <source>
        <dbReference type="ARBA" id="ARBA00022777"/>
    </source>
</evidence>
<evidence type="ECO:0000313" key="6">
    <source>
        <dbReference type="EMBL" id="KAG1803248.1"/>
    </source>
</evidence>
<keyword evidence="1" id="KW-0808">Transferase</keyword>
<dbReference type="InterPro" id="IPR011009">
    <property type="entry name" value="Kinase-like_dom_sf"/>
</dbReference>
<organism evidence="6 7">
    <name type="scientific">Suillus subaureus</name>
    <dbReference type="NCBI Taxonomy" id="48587"/>
    <lineage>
        <taxon>Eukaryota</taxon>
        <taxon>Fungi</taxon>
        <taxon>Dikarya</taxon>
        <taxon>Basidiomycota</taxon>
        <taxon>Agaricomycotina</taxon>
        <taxon>Agaricomycetes</taxon>
        <taxon>Agaricomycetidae</taxon>
        <taxon>Boletales</taxon>
        <taxon>Suillineae</taxon>
        <taxon>Suillaceae</taxon>
        <taxon>Suillus</taxon>
    </lineage>
</organism>